<name>A0A7M2X230_9BACT</name>
<dbReference type="InterPro" id="IPR047750">
    <property type="entry name" value="YdjY-like"/>
</dbReference>
<dbReference type="NCBIfam" id="NF040466">
    <property type="entry name" value="ydjY_domain"/>
    <property type="match status" value="1"/>
</dbReference>
<dbReference type="InterPro" id="IPR011047">
    <property type="entry name" value="Quinoprotein_ADH-like_sf"/>
</dbReference>
<gene>
    <name evidence="3" type="ORF">IPV69_09960</name>
</gene>
<dbReference type="Pfam" id="PF13360">
    <property type="entry name" value="PQQ_2"/>
    <property type="match status" value="3"/>
</dbReference>
<dbReference type="InterPro" id="IPR002372">
    <property type="entry name" value="PQQ_rpt_dom"/>
</dbReference>
<dbReference type="Gene3D" id="2.130.10.10">
    <property type="entry name" value="YVTN repeat-like/Quinoprotein amine dehydrogenase"/>
    <property type="match status" value="2"/>
</dbReference>
<dbReference type="RefSeq" id="WP_206294961.1">
    <property type="nucleotide sequence ID" value="NZ_CP063458.1"/>
</dbReference>
<dbReference type="EMBL" id="CP063458">
    <property type="protein sequence ID" value="QOV91659.1"/>
    <property type="molecule type" value="Genomic_DNA"/>
</dbReference>
<feature type="domain" description="Pyrrolo-quinoline quinone repeat" evidence="2">
    <location>
        <begin position="77"/>
        <end position="214"/>
    </location>
</feature>
<sequence length="708" mass="75356">MEDQQRGEHNLSSNTARWAKAHPTSARTSLRRRVALCAAASLWLFNVATAQADWVTHRGNNQRTGSIDNQPGPAAPKVRWVYKAAEHFIASPVPASKAVYVSGLGAFNTAQFHALALDGDAPDRQLWVKSSPFIKLPTVSSPAIAGDLLVFGDGMHQTDGAALYCLNAVTGRPVWQMAMEGKLVHMEGAPVVANDRVYIGGGEAGVLCVGLKRATLDGQELDVTEVSKRIEAKASELQKAYEKAKQTDPDFAVPPGDDALPKAAPKTLWHVKDKGWHVDAPLAVAGDKVLVASAYIDFDKVGKRVIAAINAENGQPIWETPIDSNPWGGPTVAGDLVLVGCSNIRFDRKTIPEGKGQVVAIELATGKIRWKRDVPGGVLSSVAIDGTLAVFASTDGKVRALNVADGNPRWEYTGGQPFFAGTAISGGTVYAADLQGVLHAVNLADGQKKWTLNVVSDPSVQAPGMVFGSPVVHGGEVFLATNNIEGEHADLPSVVVCVSDKPPSASARPIAQISVDKAAGTIRIPCRIAPRKLPNLKEVYPLEVVATYPAPLGQKAHETVLNFDVRPSDVARALQDTFGLSPGTPSRSEDQPGSGPELSIAVEVAGFGGRAMQVPLEKAMVDKRTGKPLPRLKWLFTGSVVRQPDPNKPDKVYGADLTGTLISIFPVTDETVFQSSLTMKEAALLKLDINRNLLPPEGTEATLVIRVK</sequence>
<feature type="region of interest" description="Disordered" evidence="1">
    <location>
        <begin position="577"/>
        <end position="597"/>
    </location>
</feature>
<evidence type="ECO:0000313" key="3">
    <source>
        <dbReference type="EMBL" id="QOV91659.1"/>
    </source>
</evidence>
<dbReference type="SMART" id="SM00564">
    <property type="entry name" value="PQQ"/>
    <property type="match status" value="5"/>
</dbReference>
<evidence type="ECO:0000259" key="2">
    <source>
        <dbReference type="Pfam" id="PF13360"/>
    </source>
</evidence>
<dbReference type="KEGG" id="hbs:IPV69_09960"/>
<evidence type="ECO:0000313" key="4">
    <source>
        <dbReference type="Proteomes" id="UP000593765"/>
    </source>
</evidence>
<dbReference type="Proteomes" id="UP000593765">
    <property type="component" value="Chromosome"/>
</dbReference>
<organism evidence="3 4">
    <name type="scientific">Humisphaera borealis</name>
    <dbReference type="NCBI Taxonomy" id="2807512"/>
    <lineage>
        <taxon>Bacteria</taxon>
        <taxon>Pseudomonadati</taxon>
        <taxon>Planctomycetota</taxon>
        <taxon>Phycisphaerae</taxon>
        <taxon>Tepidisphaerales</taxon>
        <taxon>Tepidisphaeraceae</taxon>
        <taxon>Humisphaera</taxon>
    </lineage>
</organism>
<feature type="domain" description="Pyrrolo-quinoline quinone repeat" evidence="2">
    <location>
        <begin position="353"/>
        <end position="483"/>
    </location>
</feature>
<protein>
    <submittedName>
        <fullName evidence="3">PQQ-binding-like beta-propeller repeat protein</fullName>
    </submittedName>
</protein>
<evidence type="ECO:0000256" key="1">
    <source>
        <dbReference type="SAM" id="MobiDB-lite"/>
    </source>
</evidence>
<keyword evidence="4" id="KW-1185">Reference proteome</keyword>
<feature type="domain" description="Pyrrolo-quinoline quinone repeat" evidence="2">
    <location>
        <begin position="266"/>
        <end position="339"/>
    </location>
</feature>
<dbReference type="InterPro" id="IPR015943">
    <property type="entry name" value="WD40/YVTN_repeat-like_dom_sf"/>
</dbReference>
<feature type="region of interest" description="Disordered" evidence="1">
    <location>
        <begin position="1"/>
        <end position="24"/>
    </location>
</feature>
<dbReference type="PANTHER" id="PTHR34512">
    <property type="entry name" value="CELL SURFACE PROTEIN"/>
    <property type="match status" value="1"/>
</dbReference>
<reference evidence="3 4" key="1">
    <citation type="submission" date="2020-10" db="EMBL/GenBank/DDBJ databases">
        <title>Wide distribution of Phycisphaera-like planctomycetes from WD2101 soil group in peatlands and genome analysis of the first cultivated representative.</title>
        <authorList>
            <person name="Dedysh S.N."/>
            <person name="Beletsky A.V."/>
            <person name="Ivanova A."/>
            <person name="Kulichevskaya I.S."/>
            <person name="Suzina N.E."/>
            <person name="Philippov D.A."/>
            <person name="Rakitin A.L."/>
            <person name="Mardanov A.V."/>
            <person name="Ravin N.V."/>
        </authorList>
    </citation>
    <scope>NUCLEOTIDE SEQUENCE [LARGE SCALE GENOMIC DNA]</scope>
    <source>
        <strain evidence="3 4">M1803</strain>
    </source>
</reference>
<dbReference type="SUPFAM" id="SSF50998">
    <property type="entry name" value="Quinoprotein alcohol dehydrogenase-like"/>
    <property type="match status" value="2"/>
</dbReference>
<dbReference type="InterPro" id="IPR018391">
    <property type="entry name" value="PQQ_b-propeller_rpt"/>
</dbReference>
<proteinExistence type="predicted"/>
<accession>A0A7M2X230</accession>
<dbReference type="AlphaFoldDB" id="A0A7M2X230"/>
<dbReference type="PANTHER" id="PTHR34512:SF30">
    <property type="entry name" value="OUTER MEMBRANE PROTEIN ASSEMBLY FACTOR BAMB"/>
    <property type="match status" value="1"/>
</dbReference>